<accession>A0A1F4TR26</accession>
<organism evidence="1 2">
    <name type="scientific">candidate division WOR-1 bacterium RIFOXYC2_FULL_41_25</name>
    <dbReference type="NCBI Taxonomy" id="1802586"/>
    <lineage>
        <taxon>Bacteria</taxon>
        <taxon>Bacillati</taxon>
        <taxon>Saganbacteria</taxon>
    </lineage>
</organism>
<evidence type="ECO:0000313" key="1">
    <source>
        <dbReference type="EMBL" id="OGC35118.1"/>
    </source>
</evidence>
<dbReference type="EMBL" id="MEUI01000008">
    <property type="protein sequence ID" value="OGC35118.1"/>
    <property type="molecule type" value="Genomic_DNA"/>
</dbReference>
<dbReference type="Proteomes" id="UP000177309">
    <property type="component" value="Unassembled WGS sequence"/>
</dbReference>
<reference evidence="1 2" key="1">
    <citation type="journal article" date="2016" name="Nat. Commun.">
        <title>Thousands of microbial genomes shed light on interconnected biogeochemical processes in an aquifer system.</title>
        <authorList>
            <person name="Anantharaman K."/>
            <person name="Brown C.T."/>
            <person name="Hug L.A."/>
            <person name="Sharon I."/>
            <person name="Castelle C.J."/>
            <person name="Probst A.J."/>
            <person name="Thomas B.C."/>
            <person name="Singh A."/>
            <person name="Wilkins M.J."/>
            <person name="Karaoz U."/>
            <person name="Brodie E.L."/>
            <person name="Williams K.H."/>
            <person name="Hubbard S.S."/>
            <person name="Banfield J.F."/>
        </authorList>
    </citation>
    <scope>NUCLEOTIDE SEQUENCE [LARGE SCALE GENOMIC DNA]</scope>
</reference>
<name>A0A1F4TR26_UNCSA</name>
<proteinExistence type="predicted"/>
<comment type="caution">
    <text evidence="1">The sequence shown here is derived from an EMBL/GenBank/DDBJ whole genome shotgun (WGS) entry which is preliminary data.</text>
</comment>
<protein>
    <recommendedName>
        <fullName evidence="3">AbiEi antitoxin C-terminal domain-containing protein</fullName>
    </recommendedName>
</protein>
<dbReference type="AlphaFoldDB" id="A0A1F4TR26"/>
<evidence type="ECO:0000313" key="2">
    <source>
        <dbReference type="Proteomes" id="UP000177309"/>
    </source>
</evidence>
<evidence type="ECO:0008006" key="3">
    <source>
        <dbReference type="Google" id="ProtNLM"/>
    </source>
</evidence>
<sequence>MRKDNLALLFPDIKPASFDQNVKNWLKAGKLIKLKRGFYVPEEYWQNCANKDEYLNYLASLLDQPSYVSKETVLARYGVLSEAVFGVASITGRATKNYSSKIANFSYAKIKRQLFCGFSRAQFEGKNYDIASKSKALFDYLYFAKRTIKHANAKTVAELRLNLEGFSSADWREFEDYLAIARSEKMRRIYQALRSKHAF</sequence>
<gene>
    <name evidence="1" type="ORF">A2462_06150</name>
</gene>